<name>A0AAN7YIQ8_9PEZI</name>
<dbReference type="InterPro" id="IPR000639">
    <property type="entry name" value="Epox_hydrolase-like"/>
</dbReference>
<feature type="active site" description="Proton donor" evidence="3">
    <location>
        <position position="320"/>
    </location>
</feature>
<dbReference type="InterPro" id="IPR010497">
    <property type="entry name" value="Epoxide_hydro_N"/>
</dbReference>
<reference evidence="5" key="1">
    <citation type="submission" date="2023-08" db="EMBL/GenBank/DDBJ databases">
        <title>Black Yeasts Isolated from many extreme environments.</title>
        <authorList>
            <person name="Coleine C."/>
            <person name="Stajich J.E."/>
            <person name="Selbmann L."/>
        </authorList>
    </citation>
    <scope>NUCLEOTIDE SEQUENCE</scope>
    <source>
        <strain evidence="5">CCFEE 5401</strain>
    </source>
</reference>
<dbReference type="PRINTS" id="PR00412">
    <property type="entry name" value="EPOXHYDRLASE"/>
</dbReference>
<dbReference type="GO" id="GO:0097176">
    <property type="term" value="P:epoxide metabolic process"/>
    <property type="evidence" value="ECO:0007669"/>
    <property type="project" value="TreeGrafter"/>
</dbReference>
<evidence type="ECO:0000256" key="3">
    <source>
        <dbReference type="PIRSR" id="PIRSR001112-1"/>
    </source>
</evidence>
<feature type="active site" description="Nucleophile" evidence="3">
    <location>
        <position position="198"/>
    </location>
</feature>
<dbReference type="PANTHER" id="PTHR21661:SF39">
    <property type="entry name" value="HYDROLASE, PUTATIVE (AFU_ORTHOLOGUE AFUA_3G08960)-RELATED"/>
    <property type="match status" value="1"/>
</dbReference>
<feature type="domain" description="Epoxide hydrolase N-terminal" evidence="4">
    <location>
        <begin position="15"/>
        <end position="130"/>
    </location>
</feature>
<comment type="caution">
    <text evidence="5">The sequence shown here is derived from an EMBL/GenBank/DDBJ whole genome shotgun (WGS) entry which is preliminary data.</text>
</comment>
<dbReference type="Pfam" id="PF06441">
    <property type="entry name" value="EHN"/>
    <property type="match status" value="1"/>
</dbReference>
<dbReference type="PANTHER" id="PTHR21661">
    <property type="entry name" value="EPOXIDE HYDROLASE 1-RELATED"/>
    <property type="match status" value="1"/>
</dbReference>
<protein>
    <recommendedName>
        <fullName evidence="4">Epoxide hydrolase N-terminal domain-containing protein</fullName>
    </recommendedName>
</protein>
<dbReference type="GO" id="GO:0004301">
    <property type="term" value="F:epoxide hydrolase activity"/>
    <property type="evidence" value="ECO:0007669"/>
    <property type="project" value="TreeGrafter"/>
</dbReference>
<organism evidence="5 6">
    <name type="scientific">Meristemomyces frigidus</name>
    <dbReference type="NCBI Taxonomy" id="1508187"/>
    <lineage>
        <taxon>Eukaryota</taxon>
        <taxon>Fungi</taxon>
        <taxon>Dikarya</taxon>
        <taxon>Ascomycota</taxon>
        <taxon>Pezizomycotina</taxon>
        <taxon>Dothideomycetes</taxon>
        <taxon>Dothideomycetidae</taxon>
        <taxon>Mycosphaerellales</taxon>
        <taxon>Teratosphaeriaceae</taxon>
        <taxon>Meristemomyces</taxon>
    </lineage>
</organism>
<evidence type="ECO:0000313" key="6">
    <source>
        <dbReference type="Proteomes" id="UP001310890"/>
    </source>
</evidence>
<evidence type="ECO:0000313" key="5">
    <source>
        <dbReference type="EMBL" id="KAK5116441.1"/>
    </source>
</evidence>
<evidence type="ECO:0000256" key="2">
    <source>
        <dbReference type="ARBA" id="ARBA00022801"/>
    </source>
</evidence>
<sequence>MSYTTLPTTATLHPQPFIAHVPDTELHDLKQALKYSRLGPPTYENLTADPKNFLGWGLNRSWLAEAKQHWETEYDWRKTEARINGLPNYTVKIEDQGFEFEIHFVALFSRKRDAVPLVLLHGWPGSFLEFLSALEILKGKYSAEELPYHVIVPSLPGYGYSNGPPLDRDFDCEGIARVVDKLMVGLGFGEGYVAQGGDVGSFVSRILAVSHEGCKAVHLNMVVGVGPTEDKPFESLTDAEKKGVARAQEFSFLGDAYAREHGTRPATIGLVLSSSPLALLAWVGEKFLQWSSPSPPLSEILDSLTLYWLTSTLPRSLYPYRQFCGPAAQFFHPSPEWYIKKPMGYSYNSRELAPTPKGWVEGTGRLVWFRGYGLGDGEEGGGGHFMAMERPERFVGDIEGFIGEVWPLVMKEEGGKGKM</sequence>
<dbReference type="InterPro" id="IPR029058">
    <property type="entry name" value="AB_hydrolase_fold"/>
</dbReference>
<comment type="similarity">
    <text evidence="1">Belongs to the peptidase S33 family.</text>
</comment>
<feature type="active site" description="Proton acceptor" evidence="3">
    <location>
        <position position="384"/>
    </location>
</feature>
<dbReference type="InterPro" id="IPR016292">
    <property type="entry name" value="Epoxide_hydrolase"/>
</dbReference>
<dbReference type="AlphaFoldDB" id="A0AAN7YIQ8"/>
<evidence type="ECO:0000256" key="1">
    <source>
        <dbReference type="ARBA" id="ARBA00010088"/>
    </source>
</evidence>
<proteinExistence type="inferred from homology"/>
<keyword evidence="2" id="KW-0378">Hydrolase</keyword>
<dbReference type="SUPFAM" id="SSF53474">
    <property type="entry name" value="alpha/beta-Hydrolases"/>
    <property type="match status" value="1"/>
</dbReference>
<accession>A0AAN7YIQ8</accession>
<dbReference type="EMBL" id="JAVRRL010000008">
    <property type="protein sequence ID" value="KAK5116441.1"/>
    <property type="molecule type" value="Genomic_DNA"/>
</dbReference>
<dbReference type="Proteomes" id="UP001310890">
    <property type="component" value="Unassembled WGS sequence"/>
</dbReference>
<dbReference type="PIRSF" id="PIRSF001112">
    <property type="entry name" value="Epoxide_hydrolase"/>
    <property type="match status" value="1"/>
</dbReference>
<evidence type="ECO:0000259" key="4">
    <source>
        <dbReference type="Pfam" id="PF06441"/>
    </source>
</evidence>
<gene>
    <name evidence="5" type="ORF">LTR62_007989</name>
</gene>
<dbReference type="Gene3D" id="3.40.50.1820">
    <property type="entry name" value="alpha/beta hydrolase"/>
    <property type="match status" value="1"/>
</dbReference>